<evidence type="ECO:0000313" key="2">
    <source>
        <dbReference type="EMBL" id="KAA8630235.1"/>
    </source>
</evidence>
<dbReference type="AlphaFoldDB" id="A0A8S8ZPF0"/>
<dbReference type="Proteomes" id="UP000433876">
    <property type="component" value="Unassembled WGS sequence"/>
</dbReference>
<name>A0A8S8ZPF0_SORMA</name>
<organism evidence="2 3">
    <name type="scientific">Sordaria macrospora</name>
    <dbReference type="NCBI Taxonomy" id="5147"/>
    <lineage>
        <taxon>Eukaryota</taxon>
        <taxon>Fungi</taxon>
        <taxon>Dikarya</taxon>
        <taxon>Ascomycota</taxon>
        <taxon>Pezizomycotina</taxon>
        <taxon>Sordariomycetes</taxon>
        <taxon>Sordariomycetidae</taxon>
        <taxon>Sordariales</taxon>
        <taxon>Sordariaceae</taxon>
        <taxon>Sordaria</taxon>
    </lineage>
</organism>
<accession>A0A8S8ZPF0</accession>
<sequence length="89" mass="9907">MEFDICAAIRDESDLEDAKSDLKEATMAIKQAKTDLKKATKELEKTREDLVKATKALDDMEIRAGGLLHALDMKIEVETSTESVFSDSE</sequence>
<comment type="caution">
    <text evidence="2">The sequence shown here is derived from an EMBL/GenBank/DDBJ whole genome shotgun (WGS) entry which is preliminary data.</text>
</comment>
<keyword evidence="1" id="KW-0175">Coiled coil</keyword>
<dbReference type="VEuPathDB" id="FungiDB:SMAC_09249"/>
<gene>
    <name evidence="2" type="ORF">SMACR_09249</name>
</gene>
<proteinExistence type="predicted"/>
<evidence type="ECO:0000313" key="3">
    <source>
        <dbReference type="Proteomes" id="UP000433876"/>
    </source>
</evidence>
<feature type="coiled-coil region" evidence="1">
    <location>
        <begin position="15"/>
        <end position="63"/>
    </location>
</feature>
<protein>
    <submittedName>
        <fullName evidence="2">Uncharacterized protein</fullName>
    </submittedName>
</protein>
<reference evidence="2 3" key="1">
    <citation type="submission" date="2017-07" db="EMBL/GenBank/DDBJ databases">
        <title>Genome sequence of the Sordaria macrospora wild type strain R19027.</title>
        <authorList>
            <person name="Nowrousian M."/>
            <person name="Teichert I."/>
            <person name="Kueck U."/>
        </authorList>
    </citation>
    <scope>NUCLEOTIDE SEQUENCE [LARGE SCALE GENOMIC DNA]</scope>
    <source>
        <strain evidence="2 3">R19027</strain>
        <tissue evidence="2">Mycelium</tissue>
    </source>
</reference>
<dbReference type="Gene3D" id="1.10.287.620">
    <property type="entry name" value="Helix Hairpins"/>
    <property type="match status" value="1"/>
</dbReference>
<evidence type="ECO:0000256" key="1">
    <source>
        <dbReference type="SAM" id="Coils"/>
    </source>
</evidence>
<dbReference type="EMBL" id="NMPR01000110">
    <property type="protein sequence ID" value="KAA8630235.1"/>
    <property type="molecule type" value="Genomic_DNA"/>
</dbReference>